<sequence>MDALFAALLPDAATLAGLGSVLLLAAGLSALLLRGFPALGRVVLGGGGRAGELDGLRGVLSLLVILHHCIIFRAYCATGQYEAPPGHFDNLAGEAAVALFFTITAYLYWRRLLAGAPLRWPALLVGRLRRLVPMYVAAVAALVAIVLADSDFALRVPPGELAAEIGQWLCFDFLPLPDINARPGTYYIEVVVWTLRYEWEFVLCLPLLALFAAGRRPWLLYAAGLLLLALVTARPVQLYGYFLVGLLVAHLRSRALPGWLGPRLLAWAGLAAVPVLVLGFTDVYGPAQMALLGLVFLGVTTGAGPWALLRWPPLRFLGLISYGTYLLHHMVLYLVATRLLGPDRFAALDGAEWQGVVLAVGAGAVLLATATHLLIERPCLPARAH</sequence>
<keyword evidence="1" id="KW-0472">Membrane</keyword>
<keyword evidence="4" id="KW-1185">Reference proteome</keyword>
<dbReference type="Proteomes" id="UP001597296">
    <property type="component" value="Unassembled WGS sequence"/>
</dbReference>
<dbReference type="PANTHER" id="PTHR23028">
    <property type="entry name" value="ACETYLTRANSFERASE"/>
    <property type="match status" value="1"/>
</dbReference>
<feature type="transmembrane region" description="Helical" evidence="1">
    <location>
        <begin position="218"/>
        <end position="244"/>
    </location>
</feature>
<dbReference type="InterPro" id="IPR050879">
    <property type="entry name" value="Acyltransferase_3"/>
</dbReference>
<keyword evidence="1" id="KW-0812">Transmembrane</keyword>
<reference evidence="4" key="1">
    <citation type="journal article" date="2019" name="Int. J. Syst. Evol. Microbiol.">
        <title>The Global Catalogue of Microorganisms (GCM) 10K type strain sequencing project: providing services to taxonomists for standard genome sequencing and annotation.</title>
        <authorList>
            <consortium name="The Broad Institute Genomics Platform"/>
            <consortium name="The Broad Institute Genome Sequencing Center for Infectious Disease"/>
            <person name="Wu L."/>
            <person name="Ma J."/>
        </authorList>
    </citation>
    <scope>NUCLEOTIDE SEQUENCE [LARGE SCALE GENOMIC DNA]</scope>
    <source>
        <strain evidence="4">KCTC 15012</strain>
    </source>
</reference>
<feature type="transmembrane region" description="Helical" evidence="1">
    <location>
        <begin position="12"/>
        <end position="33"/>
    </location>
</feature>
<evidence type="ECO:0000313" key="3">
    <source>
        <dbReference type="EMBL" id="MFD2234565.1"/>
    </source>
</evidence>
<dbReference type="EC" id="2.3.-.-" evidence="3"/>
<feature type="transmembrane region" description="Helical" evidence="1">
    <location>
        <begin position="356"/>
        <end position="375"/>
    </location>
</feature>
<feature type="transmembrane region" description="Helical" evidence="1">
    <location>
        <begin position="130"/>
        <end position="148"/>
    </location>
</feature>
<dbReference type="EMBL" id="JBHUIY010000023">
    <property type="protein sequence ID" value="MFD2234565.1"/>
    <property type="molecule type" value="Genomic_DNA"/>
</dbReference>
<keyword evidence="3" id="KW-0808">Transferase</keyword>
<dbReference type="InterPro" id="IPR002656">
    <property type="entry name" value="Acyl_transf_3_dom"/>
</dbReference>
<evidence type="ECO:0000256" key="1">
    <source>
        <dbReference type="SAM" id="Phobius"/>
    </source>
</evidence>
<gene>
    <name evidence="3" type="ORF">ACFSNB_12175</name>
</gene>
<dbReference type="GO" id="GO:0016746">
    <property type="term" value="F:acyltransferase activity"/>
    <property type="evidence" value="ECO:0007669"/>
    <property type="project" value="UniProtKB-KW"/>
</dbReference>
<dbReference type="RefSeq" id="WP_377316907.1">
    <property type="nucleotide sequence ID" value="NZ_JBHUIY010000023.1"/>
</dbReference>
<feature type="domain" description="Acyltransferase 3" evidence="2">
    <location>
        <begin position="52"/>
        <end position="369"/>
    </location>
</feature>
<dbReference type="PANTHER" id="PTHR23028:SF53">
    <property type="entry name" value="ACYL_TRANSF_3 DOMAIN-CONTAINING PROTEIN"/>
    <property type="match status" value="1"/>
</dbReference>
<proteinExistence type="predicted"/>
<feature type="transmembrane region" description="Helical" evidence="1">
    <location>
        <begin position="54"/>
        <end position="75"/>
    </location>
</feature>
<keyword evidence="3" id="KW-0012">Acyltransferase</keyword>
<comment type="caution">
    <text evidence="3">The sequence shown here is derived from an EMBL/GenBank/DDBJ whole genome shotgun (WGS) entry which is preliminary data.</text>
</comment>
<evidence type="ECO:0000259" key="2">
    <source>
        <dbReference type="Pfam" id="PF01757"/>
    </source>
</evidence>
<feature type="transmembrane region" description="Helical" evidence="1">
    <location>
        <begin position="287"/>
        <end position="309"/>
    </location>
</feature>
<name>A0ABW5CEM5_9PROT</name>
<organism evidence="3 4">
    <name type="scientific">Phaeospirillum tilakii</name>
    <dbReference type="NCBI Taxonomy" id="741673"/>
    <lineage>
        <taxon>Bacteria</taxon>
        <taxon>Pseudomonadati</taxon>
        <taxon>Pseudomonadota</taxon>
        <taxon>Alphaproteobacteria</taxon>
        <taxon>Rhodospirillales</taxon>
        <taxon>Rhodospirillaceae</taxon>
        <taxon>Phaeospirillum</taxon>
    </lineage>
</organism>
<protein>
    <submittedName>
        <fullName evidence="3">Acyltransferase family protein</fullName>
        <ecNumber evidence="3">2.3.-.-</ecNumber>
    </submittedName>
</protein>
<feature type="transmembrane region" description="Helical" evidence="1">
    <location>
        <begin position="316"/>
        <end position="336"/>
    </location>
</feature>
<keyword evidence="1" id="KW-1133">Transmembrane helix</keyword>
<dbReference type="Pfam" id="PF01757">
    <property type="entry name" value="Acyl_transf_3"/>
    <property type="match status" value="1"/>
</dbReference>
<feature type="transmembrane region" description="Helical" evidence="1">
    <location>
        <begin position="91"/>
        <end position="109"/>
    </location>
</feature>
<accession>A0ABW5CEM5</accession>
<evidence type="ECO:0000313" key="4">
    <source>
        <dbReference type="Proteomes" id="UP001597296"/>
    </source>
</evidence>
<feature type="transmembrane region" description="Helical" evidence="1">
    <location>
        <begin position="264"/>
        <end position="281"/>
    </location>
</feature>